<evidence type="ECO:0000256" key="1">
    <source>
        <dbReference type="ARBA" id="ARBA00001946"/>
    </source>
</evidence>
<dbReference type="InterPro" id="IPR008949">
    <property type="entry name" value="Isoprenoid_synthase_dom_sf"/>
</dbReference>
<keyword evidence="4" id="KW-0479">Metal-binding</keyword>
<dbReference type="PANTHER" id="PTHR35201:SF4">
    <property type="entry name" value="BETA-PINACENE SYNTHASE-RELATED"/>
    <property type="match status" value="1"/>
</dbReference>
<comment type="caution">
    <text evidence="5">The sequence shown here is derived from an EMBL/GenBank/DDBJ whole genome shotgun (WGS) entry which is preliminary data.</text>
</comment>
<gene>
    <name evidence="5" type="ORF">BJX63DRAFT_377118</name>
</gene>
<dbReference type="SUPFAM" id="SSF48576">
    <property type="entry name" value="Terpenoid synthases"/>
    <property type="match status" value="1"/>
</dbReference>
<protein>
    <recommendedName>
        <fullName evidence="4">Terpene synthase</fullName>
        <ecNumber evidence="4">4.2.3.-</ecNumber>
    </recommendedName>
</protein>
<dbReference type="Gene3D" id="1.10.600.10">
    <property type="entry name" value="Farnesyl Diphosphate Synthase"/>
    <property type="match status" value="1"/>
</dbReference>
<dbReference type="PANTHER" id="PTHR35201">
    <property type="entry name" value="TERPENE SYNTHASE"/>
    <property type="match status" value="1"/>
</dbReference>
<dbReference type="InterPro" id="IPR034686">
    <property type="entry name" value="Terpene_cyclase-like_2"/>
</dbReference>
<sequence length="317" mass="36101">MKKPTNLLQPPPSDFQPLCHPRVEEVRHEVNSYFLAHWDFPSESARKKFIAADFSGVTCLYFPKALDDRISFACRLLTVLFLIDDLLEFMSFEEGSAYNETLIPISRGDVLPDRAVPVEYITYDLWESMRAHDRAMADEILEPVFLFMRAQTDRARIRPMGLGDYLEYRERDVGKALLSALMRFSMGLRVSPNEMALVEEIDANCSKHLSVVNDIYSYEKEERASKTAHAEGGALCTSVRILADDAIVPVDAAKRVLYTMCREWELRHQMLVEELEATGRLAPALAAYVEGLEFQMSGNEEWSRTTLRYNNLVGAAV</sequence>
<comment type="cofactor">
    <cofactor evidence="1 4">
        <name>Mg(2+)</name>
        <dbReference type="ChEBI" id="CHEBI:18420"/>
    </cofactor>
</comment>
<keyword evidence="6" id="KW-1185">Reference proteome</keyword>
<name>A0ABR4I6L3_9EURO</name>
<evidence type="ECO:0000256" key="3">
    <source>
        <dbReference type="ARBA" id="ARBA00022842"/>
    </source>
</evidence>
<dbReference type="EMBL" id="JBFXLT010000002">
    <property type="protein sequence ID" value="KAL2822612.1"/>
    <property type="molecule type" value="Genomic_DNA"/>
</dbReference>
<evidence type="ECO:0000256" key="4">
    <source>
        <dbReference type="RuleBase" id="RU366034"/>
    </source>
</evidence>
<keyword evidence="3 4" id="KW-0460">Magnesium</keyword>
<keyword evidence="4" id="KW-0456">Lyase</keyword>
<dbReference type="EC" id="4.2.3.-" evidence="4"/>
<reference evidence="5 6" key="1">
    <citation type="submission" date="2024-07" db="EMBL/GenBank/DDBJ databases">
        <title>Section-level genome sequencing and comparative genomics of Aspergillus sections Usti and Cavernicolus.</title>
        <authorList>
            <consortium name="Lawrence Berkeley National Laboratory"/>
            <person name="Nybo J.L."/>
            <person name="Vesth T.C."/>
            <person name="Theobald S."/>
            <person name="Frisvad J.C."/>
            <person name="Larsen T.O."/>
            <person name="Kjaerboelling I."/>
            <person name="Rothschild-Mancinelli K."/>
            <person name="Lyhne E.K."/>
            <person name="Kogle M.E."/>
            <person name="Barry K."/>
            <person name="Clum A."/>
            <person name="Na H."/>
            <person name="Ledsgaard L."/>
            <person name="Lin J."/>
            <person name="Lipzen A."/>
            <person name="Kuo A."/>
            <person name="Riley R."/>
            <person name="Mondo S."/>
            <person name="Labutti K."/>
            <person name="Haridas S."/>
            <person name="Pangalinan J."/>
            <person name="Salamov A.A."/>
            <person name="Simmons B.A."/>
            <person name="Magnuson J.K."/>
            <person name="Chen J."/>
            <person name="Drula E."/>
            <person name="Henrissat B."/>
            <person name="Wiebenga A."/>
            <person name="Lubbers R.J."/>
            <person name="Gomes A.C."/>
            <person name="Makela M.R."/>
            <person name="Stajich J."/>
            <person name="Grigoriev I.V."/>
            <person name="Mortensen U.H."/>
            <person name="De Vries R.P."/>
            <person name="Baker S.E."/>
            <person name="Andersen M.R."/>
        </authorList>
    </citation>
    <scope>NUCLEOTIDE SEQUENCE [LARGE SCALE GENOMIC DNA]</scope>
    <source>
        <strain evidence="5 6">CBS 588.65</strain>
    </source>
</reference>
<proteinExistence type="inferred from homology"/>
<organism evidence="5 6">
    <name type="scientific">Aspergillus granulosus</name>
    <dbReference type="NCBI Taxonomy" id="176169"/>
    <lineage>
        <taxon>Eukaryota</taxon>
        <taxon>Fungi</taxon>
        <taxon>Dikarya</taxon>
        <taxon>Ascomycota</taxon>
        <taxon>Pezizomycotina</taxon>
        <taxon>Eurotiomycetes</taxon>
        <taxon>Eurotiomycetidae</taxon>
        <taxon>Eurotiales</taxon>
        <taxon>Aspergillaceae</taxon>
        <taxon>Aspergillus</taxon>
        <taxon>Aspergillus subgen. Nidulantes</taxon>
    </lineage>
</organism>
<evidence type="ECO:0000313" key="6">
    <source>
        <dbReference type="Proteomes" id="UP001610334"/>
    </source>
</evidence>
<dbReference type="Pfam" id="PF19086">
    <property type="entry name" value="Terpene_syn_C_2"/>
    <property type="match status" value="1"/>
</dbReference>
<dbReference type="Proteomes" id="UP001610334">
    <property type="component" value="Unassembled WGS sequence"/>
</dbReference>
<comment type="similarity">
    <text evidence="2 4">Belongs to the terpene synthase family.</text>
</comment>
<evidence type="ECO:0000256" key="2">
    <source>
        <dbReference type="ARBA" id="ARBA00006333"/>
    </source>
</evidence>
<accession>A0ABR4I6L3</accession>
<evidence type="ECO:0000313" key="5">
    <source>
        <dbReference type="EMBL" id="KAL2822612.1"/>
    </source>
</evidence>